<accession>K0X2Y3</accession>
<dbReference type="InterPro" id="IPR006530">
    <property type="entry name" value="YD"/>
</dbReference>
<evidence type="ECO:0000313" key="1">
    <source>
        <dbReference type="EMBL" id="EJZ65658.1"/>
    </source>
</evidence>
<keyword evidence="2" id="KW-1185">Reference proteome</keyword>
<comment type="caution">
    <text evidence="1">The sequence shown here is derived from an EMBL/GenBank/DDBJ whole genome shotgun (WGS) entry which is preliminary data.</text>
</comment>
<dbReference type="NCBIfam" id="TIGR01643">
    <property type="entry name" value="YD_repeat_2x"/>
    <property type="match status" value="1"/>
</dbReference>
<dbReference type="eggNOG" id="COG3209">
    <property type="taxonomic scope" value="Bacteria"/>
</dbReference>
<protein>
    <submittedName>
        <fullName evidence="1">YD repeat (Two copies)</fullName>
    </submittedName>
</protein>
<sequence length="948" mass="107776">MILMVTLPIVAHAQDEEYLVNKMPDISMTSPLSSQFNRFEFYPVSKATGVVDISIPLFSIPMPDGGSLPFSIAYHASGIKVEDPVGILGYGWSLLPGLRVTRKSFGKIDEMCKPEKIPDNPYLIHPDSVAYWASPTTDFEWSWGYDGEHDIFTVNTLSGSCSFIIETKANGYSVRQIKQSPLRIEVIGLKHRPIVGFKVTDTNGVVYWYGDRVNEPRNFVVCTITENPLDVAYVLRKITYPTGQEILFHYKPVTIKSFARYHNATFVKAELSFDFEHKSISEFQHVENYRMSYDKGLTSIEFPLGRVEFSYNNNPSRAEILKQIKVLNKDAKVIRRVDFYSDLTTDLLGSVSVTGDGTYRFSYNTQSFENVYAQDKFGYYTGEVNAGINNLFPRYIVQLLDSIQSVGCGDGHSEESAMKAKILEKIVYPTGGYTTFEYEMNRALSVSEMTGDSTDITCGLRIKRLSQYDPSSGQEITKSYKYGSNESGYGSIIVNTSDWGYVSERTQKVINIVDPIENPEGSGEPSVLDAHWVIVSEKNANITLFNDNCMVWYDEVAEYTSTGGKTVERYDYLYDQSNASGNKAIYWSALIDTPHLIDRKIYKGDRLQEHTIYKYADNNQYIQGILVNTKTLFVGRTGKCGSGHNVYCFSKAAFTDIFKPSVLYENTSSSQQIDYEVIAYPIYVGLQHLDWTITKRYDDSGGTFFETAELYTYDDRERLFNVREKRVYTSEGDSVASRYYYSSDNYAGYPQLVREAMEAGNCITSPIVREYVKYKGDIEYDKIYTEQILYGKVNNDTSVVRPVSYFYRDGGNNAFEKQSDYTYYDSGKLKSKTGLDNLTTIYLWGYSYQYPVAEIKNASWEQVESIIGDAEAFAAAEIPDGMLLARLRTELPSAQVTVYTYEPLVGITSSTDPRGHTTYYEYDDVGRLVRVKEGEKTTTLYKYHYRNE</sequence>
<dbReference type="STRING" id="742726.HMPREF9448_00746"/>
<dbReference type="EMBL" id="ADLE01000002">
    <property type="protein sequence ID" value="EJZ65658.1"/>
    <property type="molecule type" value="Genomic_DNA"/>
</dbReference>
<evidence type="ECO:0000313" key="2">
    <source>
        <dbReference type="Proteomes" id="UP000006044"/>
    </source>
</evidence>
<name>K0X2Y3_9BACT</name>
<dbReference type="Gene3D" id="2.180.10.10">
    <property type="entry name" value="RHS repeat-associated core"/>
    <property type="match status" value="1"/>
</dbReference>
<reference evidence="1 2" key="1">
    <citation type="submission" date="2012-08" db="EMBL/GenBank/DDBJ databases">
        <title>The Genome Sequence of Barnesiella intestinihominis YIT 11860.</title>
        <authorList>
            <consortium name="The Broad Institute Genome Sequencing Platform"/>
            <person name="Earl A."/>
            <person name="Ward D."/>
            <person name="Feldgarden M."/>
            <person name="Gevers D."/>
            <person name="Morotomi M."/>
            <person name="Walker B."/>
            <person name="Young S.K."/>
            <person name="Zeng Q."/>
            <person name="Gargeya S."/>
            <person name="Fitzgerald M."/>
            <person name="Haas B."/>
            <person name="Abouelleil A."/>
            <person name="Alvarado L."/>
            <person name="Arachchi H.M."/>
            <person name="Berlin A.M."/>
            <person name="Chapman S.B."/>
            <person name="Goldberg J."/>
            <person name="Griggs A."/>
            <person name="Gujja S."/>
            <person name="Hansen M."/>
            <person name="Howarth C."/>
            <person name="Imamovic A."/>
            <person name="Larimer J."/>
            <person name="McCowen C."/>
            <person name="Montmayeur A."/>
            <person name="Murphy C."/>
            <person name="Neiman D."/>
            <person name="Pearson M."/>
            <person name="Priest M."/>
            <person name="Roberts A."/>
            <person name="Saif S."/>
            <person name="Shea T."/>
            <person name="Sisk P."/>
            <person name="Sykes S."/>
            <person name="Wortman J."/>
            <person name="Nusbaum C."/>
            <person name="Birren B."/>
        </authorList>
    </citation>
    <scope>NUCLEOTIDE SEQUENCE [LARGE SCALE GENOMIC DNA]</scope>
    <source>
        <strain evidence="1 2">YIT 11860</strain>
    </source>
</reference>
<dbReference type="HOGENOM" id="CLU_006833_0_0_10"/>
<gene>
    <name evidence="1" type="ORF">HMPREF9448_00746</name>
</gene>
<dbReference type="AlphaFoldDB" id="K0X2Y3"/>
<organism evidence="1 2">
    <name type="scientific">Barnesiella intestinihominis YIT 11860</name>
    <dbReference type="NCBI Taxonomy" id="742726"/>
    <lineage>
        <taxon>Bacteria</taxon>
        <taxon>Pseudomonadati</taxon>
        <taxon>Bacteroidota</taxon>
        <taxon>Bacteroidia</taxon>
        <taxon>Bacteroidales</taxon>
        <taxon>Barnesiellaceae</taxon>
        <taxon>Barnesiella</taxon>
    </lineage>
</organism>
<dbReference type="Proteomes" id="UP000006044">
    <property type="component" value="Unassembled WGS sequence"/>
</dbReference>
<proteinExistence type="predicted"/>